<evidence type="ECO:0000256" key="5">
    <source>
        <dbReference type="ARBA" id="ARBA00022692"/>
    </source>
</evidence>
<dbReference type="Pfam" id="PF08345">
    <property type="entry name" value="YscJ_FliF_C"/>
    <property type="match status" value="1"/>
</dbReference>
<keyword evidence="14" id="KW-0282">Flagellum</keyword>
<dbReference type="AlphaFoldDB" id="Q2CDJ0"/>
<evidence type="ECO:0000256" key="2">
    <source>
        <dbReference type="ARBA" id="ARBA00004651"/>
    </source>
</evidence>
<keyword evidence="7 11" id="KW-0472">Membrane</keyword>
<dbReference type="PANTHER" id="PTHR30046">
    <property type="entry name" value="FLAGELLAR M-RING PROTEIN"/>
    <property type="match status" value="1"/>
</dbReference>
<dbReference type="GO" id="GO:0003774">
    <property type="term" value="F:cytoskeletal motor activity"/>
    <property type="evidence" value="ECO:0007669"/>
    <property type="project" value="InterPro"/>
</dbReference>
<dbReference type="InterPro" id="IPR000067">
    <property type="entry name" value="FlgMring_FliF"/>
</dbReference>
<keyword evidence="14" id="KW-0969">Cilium</keyword>
<evidence type="ECO:0000256" key="7">
    <source>
        <dbReference type="ARBA" id="ARBA00023136"/>
    </source>
</evidence>
<dbReference type="Gene3D" id="3.30.300.30">
    <property type="match status" value="1"/>
</dbReference>
<proteinExistence type="inferred from homology"/>
<keyword evidence="4" id="KW-1003">Cell membrane</keyword>
<dbReference type="Proteomes" id="UP000003635">
    <property type="component" value="Unassembled WGS sequence"/>
</dbReference>
<dbReference type="InterPro" id="IPR045851">
    <property type="entry name" value="AMP-bd_C_sf"/>
</dbReference>
<dbReference type="PANTHER" id="PTHR30046:SF0">
    <property type="entry name" value="FLAGELLAR M-RING PROTEIN"/>
    <property type="match status" value="1"/>
</dbReference>
<dbReference type="EMBL" id="AAOT01000023">
    <property type="protein sequence ID" value="EAR50721.1"/>
    <property type="molecule type" value="Genomic_DNA"/>
</dbReference>
<comment type="caution">
    <text evidence="14">The sequence shown here is derived from an EMBL/GenBank/DDBJ whole genome shotgun (WGS) entry which is preliminary data.</text>
</comment>
<dbReference type="Pfam" id="PF01514">
    <property type="entry name" value="YscJ_FliF"/>
    <property type="match status" value="1"/>
</dbReference>
<dbReference type="NCBIfam" id="TIGR00206">
    <property type="entry name" value="fliF"/>
    <property type="match status" value="1"/>
</dbReference>
<comment type="similarity">
    <text evidence="3 9">Belongs to the FliF family.</text>
</comment>
<dbReference type="HOGENOM" id="CLU_028108_4_1_5"/>
<dbReference type="InterPro" id="IPR043427">
    <property type="entry name" value="YscJ/FliF"/>
</dbReference>
<evidence type="ECO:0000256" key="4">
    <source>
        <dbReference type="ARBA" id="ARBA00022475"/>
    </source>
</evidence>
<dbReference type="InterPro" id="IPR013556">
    <property type="entry name" value="Flag_M-ring_C"/>
</dbReference>
<gene>
    <name evidence="14" type="ORF">OG2516_09969</name>
</gene>
<keyword evidence="6 11" id="KW-1133">Transmembrane helix</keyword>
<protein>
    <recommendedName>
        <fullName evidence="9">Flagellar M-ring protein</fullName>
    </recommendedName>
</protein>
<accession>Q2CDJ0</accession>
<dbReference type="GO" id="GO:0071973">
    <property type="term" value="P:bacterial-type flagellum-dependent cell motility"/>
    <property type="evidence" value="ECO:0007669"/>
    <property type="project" value="InterPro"/>
</dbReference>
<comment type="function">
    <text evidence="9">The M ring may be actively involved in energy transduction.</text>
</comment>
<evidence type="ECO:0000256" key="10">
    <source>
        <dbReference type="SAM" id="MobiDB-lite"/>
    </source>
</evidence>
<evidence type="ECO:0000256" key="11">
    <source>
        <dbReference type="SAM" id="Phobius"/>
    </source>
</evidence>
<dbReference type="GO" id="GO:0009431">
    <property type="term" value="C:bacterial-type flagellum basal body, MS ring"/>
    <property type="evidence" value="ECO:0007669"/>
    <property type="project" value="InterPro"/>
</dbReference>
<evidence type="ECO:0000256" key="9">
    <source>
        <dbReference type="PIRNR" id="PIRNR004862"/>
    </source>
</evidence>
<evidence type="ECO:0000313" key="14">
    <source>
        <dbReference type="EMBL" id="EAR50721.1"/>
    </source>
</evidence>
<name>Q2CDJ0_OCEGH</name>
<keyword evidence="5 11" id="KW-0812">Transmembrane</keyword>
<dbReference type="PIRSF" id="PIRSF004862">
    <property type="entry name" value="FliF"/>
    <property type="match status" value="1"/>
</dbReference>
<dbReference type="InterPro" id="IPR006182">
    <property type="entry name" value="FliF_N_dom"/>
</dbReference>
<evidence type="ECO:0000256" key="1">
    <source>
        <dbReference type="ARBA" id="ARBA00004117"/>
    </source>
</evidence>
<evidence type="ECO:0000313" key="15">
    <source>
        <dbReference type="Proteomes" id="UP000003635"/>
    </source>
</evidence>
<evidence type="ECO:0000256" key="8">
    <source>
        <dbReference type="ARBA" id="ARBA00023143"/>
    </source>
</evidence>
<dbReference type="eggNOG" id="COG1766">
    <property type="taxonomic scope" value="Bacteria"/>
</dbReference>
<organism evidence="14 15">
    <name type="scientific">Oceanicola granulosus (strain ATCC BAA-861 / DSM 15982 / KCTC 12143 / HTCC2516)</name>
    <dbReference type="NCBI Taxonomy" id="314256"/>
    <lineage>
        <taxon>Bacteria</taxon>
        <taxon>Pseudomonadati</taxon>
        <taxon>Pseudomonadota</taxon>
        <taxon>Alphaproteobacteria</taxon>
        <taxon>Rhodobacterales</taxon>
        <taxon>Roseobacteraceae</taxon>
        <taxon>Oceanicola</taxon>
    </lineage>
</organism>
<keyword evidence="8 9" id="KW-0975">Bacterial flagellum</keyword>
<feature type="transmembrane region" description="Helical" evidence="11">
    <location>
        <begin position="391"/>
        <end position="412"/>
    </location>
</feature>
<dbReference type="GO" id="GO:0005886">
    <property type="term" value="C:plasma membrane"/>
    <property type="evidence" value="ECO:0007669"/>
    <property type="project" value="UniProtKB-SubCell"/>
</dbReference>
<feature type="region of interest" description="Disordered" evidence="10">
    <location>
        <begin position="422"/>
        <end position="446"/>
    </location>
</feature>
<feature type="domain" description="Flagellar M-ring C-terminal" evidence="13">
    <location>
        <begin position="211"/>
        <end position="369"/>
    </location>
</feature>
<keyword evidence="14" id="KW-0966">Cell projection</keyword>
<feature type="region of interest" description="Disordered" evidence="10">
    <location>
        <begin position="252"/>
        <end position="294"/>
    </location>
</feature>
<feature type="domain" description="Flagellar M-ring N-terminal" evidence="12">
    <location>
        <begin position="17"/>
        <end position="183"/>
    </location>
</feature>
<dbReference type="PRINTS" id="PR01009">
    <property type="entry name" value="FLGMRINGFLIF"/>
</dbReference>
<evidence type="ECO:0000256" key="6">
    <source>
        <dbReference type="ARBA" id="ARBA00022989"/>
    </source>
</evidence>
<sequence length="514" mass="54459">MVVVLAVLFVGRSTPTRQMALLYAGLDAAAAGEVVTALDTRGEVYEVRGSGIYVESARRDLLRMTLAGEGLPSGGAQGYELLDSLSGFGTTSQMFDAAYWRAKEGELARTIQSSPGVRAVRVHVSVPANRGFQREGQPAAAVTVTSAGGGLSAAQAKAFRHLVASAVTGLAPDDVAVIDESGLVAAADDSSAPAAQGERERLMRERLQRLLEARVGHGNAVVELNIETETETEQIRERQFDPEGRVAIAEDVSERSESASGGTGAVTVASNLPDGDAAGGGSESQASETRQLTNYEVSQVEREVLRAPGAVRRITVAVLINDPVEVDSGVETATPRSEEELAVLRDLVASAVGFDEARGDVITLRSMPFEPPAVAGTEALDVAAPEPPLDVMWLVQLAVMAVVALVLGLFVIRPILTGARPAALPERGPPPALTMEPSARGEPGLPALRETQAGEVAMSQLPTFDMAEFDRAPPQEDLSTLDPVSRLRRLMDERQDETLQILQSWMEESEPENV</sequence>
<feature type="compositionally biased region" description="Polar residues" evidence="10">
    <location>
        <begin position="283"/>
        <end position="294"/>
    </location>
</feature>
<evidence type="ECO:0000259" key="13">
    <source>
        <dbReference type="Pfam" id="PF08345"/>
    </source>
</evidence>
<dbReference type="STRING" id="314256.OG2516_09969"/>
<comment type="subcellular location">
    <subcellularLocation>
        <location evidence="1 9">Bacterial flagellum basal body</location>
    </subcellularLocation>
    <subcellularLocation>
        <location evidence="2">Cell membrane</location>
        <topology evidence="2">Multi-pass membrane protein</topology>
    </subcellularLocation>
</comment>
<evidence type="ECO:0000256" key="3">
    <source>
        <dbReference type="ARBA" id="ARBA00007971"/>
    </source>
</evidence>
<reference evidence="14 15" key="1">
    <citation type="journal article" date="2010" name="J. Bacteriol.">
        <title>Genome sequences of Oceanicola granulosus HTCC2516(T) and Oceanicola batsensis HTCC2597(TDelta).</title>
        <authorList>
            <person name="Thrash J.C."/>
            <person name="Cho J.C."/>
            <person name="Vergin K.L."/>
            <person name="Giovannoni S.J."/>
        </authorList>
    </citation>
    <scope>NUCLEOTIDE SEQUENCE [LARGE SCALE GENOMIC DNA]</scope>
    <source>
        <strain evidence="15">ATCC BAA-861 / DSM 15982 / KCTC 12143 / HTCC2516</strain>
    </source>
</reference>
<evidence type="ECO:0000259" key="12">
    <source>
        <dbReference type="Pfam" id="PF01514"/>
    </source>
</evidence>
<keyword evidence="15" id="KW-1185">Reference proteome</keyword>